<evidence type="ECO:0000313" key="1">
    <source>
        <dbReference type="EMBL" id="CRK37620.1"/>
    </source>
</evidence>
<dbReference type="EMBL" id="CVQH01024858">
    <property type="protein sequence ID" value="CRK37620.1"/>
    <property type="molecule type" value="Genomic_DNA"/>
</dbReference>
<organism evidence="1 2">
    <name type="scientific">Verticillium longisporum</name>
    <name type="common">Verticillium dahliae var. longisporum</name>
    <dbReference type="NCBI Taxonomy" id="100787"/>
    <lineage>
        <taxon>Eukaryota</taxon>
        <taxon>Fungi</taxon>
        <taxon>Dikarya</taxon>
        <taxon>Ascomycota</taxon>
        <taxon>Pezizomycotina</taxon>
        <taxon>Sordariomycetes</taxon>
        <taxon>Hypocreomycetidae</taxon>
        <taxon>Glomerellales</taxon>
        <taxon>Plectosphaerellaceae</taxon>
        <taxon>Verticillium</taxon>
    </lineage>
</organism>
<sequence length="47" mass="5250">MLSQATPSSNISRTDTLSKYLKLDQKGSIMAEYIWIDAAGETRSKSR</sequence>
<accession>A0A0G4MUB1</accession>
<proteinExistence type="predicted"/>
<evidence type="ECO:0000313" key="2">
    <source>
        <dbReference type="Proteomes" id="UP000044602"/>
    </source>
</evidence>
<dbReference type="AlphaFoldDB" id="A0A0G4MUB1"/>
<protein>
    <recommendedName>
        <fullName evidence="3">Glutamine synthetase</fullName>
    </recommendedName>
</protein>
<keyword evidence="2" id="KW-1185">Reference proteome</keyword>
<dbReference type="STRING" id="100787.A0A0G4MUB1"/>
<dbReference type="GO" id="GO:0006542">
    <property type="term" value="P:glutamine biosynthetic process"/>
    <property type="evidence" value="ECO:0007669"/>
    <property type="project" value="InterPro"/>
</dbReference>
<dbReference type="Gene3D" id="3.10.20.70">
    <property type="entry name" value="Glutamine synthetase, N-terminal domain"/>
    <property type="match status" value="1"/>
</dbReference>
<name>A0A0G4MUB1_VERLO</name>
<dbReference type="Proteomes" id="UP000044602">
    <property type="component" value="Unassembled WGS sequence"/>
</dbReference>
<dbReference type="GO" id="GO:0004356">
    <property type="term" value="F:glutamine synthetase activity"/>
    <property type="evidence" value="ECO:0007669"/>
    <property type="project" value="InterPro"/>
</dbReference>
<reference evidence="1 2" key="1">
    <citation type="submission" date="2015-05" db="EMBL/GenBank/DDBJ databases">
        <authorList>
            <person name="Wang D.B."/>
            <person name="Wang M."/>
        </authorList>
    </citation>
    <scope>NUCLEOTIDE SEQUENCE [LARGE SCALE GENOMIC DNA]</scope>
    <source>
        <strain evidence="1">VL1</strain>
    </source>
</reference>
<dbReference type="InterPro" id="IPR036651">
    <property type="entry name" value="Gln_synt_N_sf"/>
</dbReference>
<feature type="non-terminal residue" evidence="1">
    <location>
        <position position="47"/>
    </location>
</feature>
<gene>
    <name evidence="1" type="ORF">BN1708_020317</name>
</gene>
<evidence type="ECO:0008006" key="3">
    <source>
        <dbReference type="Google" id="ProtNLM"/>
    </source>
</evidence>